<organism evidence="2 3">
    <name type="scientific">Phytophthora nicotianae P1976</name>
    <dbReference type="NCBI Taxonomy" id="1317066"/>
    <lineage>
        <taxon>Eukaryota</taxon>
        <taxon>Sar</taxon>
        <taxon>Stramenopiles</taxon>
        <taxon>Oomycota</taxon>
        <taxon>Peronosporomycetes</taxon>
        <taxon>Peronosporales</taxon>
        <taxon>Peronosporaceae</taxon>
        <taxon>Phytophthora</taxon>
    </lineage>
</organism>
<name>A0A080ZHC7_PHYNI</name>
<sequence>MRLDIRIKPGCSRKTGNRGVDDFSGEQELLVYIHTDKDLFSRVFQGEVAIPPTHTPLPQKRPQGAVTSDPQIPSTQARPKRAHRGTHVTLPSHSDSNGKYNSKEDDVDADEDQADTDSSDATTTNSSRV</sequence>
<feature type="compositionally biased region" description="Acidic residues" evidence="1">
    <location>
        <begin position="105"/>
        <end position="118"/>
    </location>
</feature>
<proteinExistence type="predicted"/>
<dbReference type="AlphaFoldDB" id="A0A080ZHC7"/>
<feature type="region of interest" description="Disordered" evidence="1">
    <location>
        <begin position="50"/>
        <end position="129"/>
    </location>
</feature>
<comment type="caution">
    <text evidence="2">The sequence shown here is derived from an EMBL/GenBank/DDBJ whole genome shotgun (WGS) entry which is preliminary data.</text>
</comment>
<reference evidence="2 3" key="1">
    <citation type="submission" date="2013-11" db="EMBL/GenBank/DDBJ databases">
        <title>The Genome Sequence of Phytophthora parasitica P1976.</title>
        <authorList>
            <consortium name="The Broad Institute Genomics Platform"/>
            <person name="Russ C."/>
            <person name="Tyler B."/>
            <person name="Panabieres F."/>
            <person name="Shan W."/>
            <person name="Tripathy S."/>
            <person name="Grunwald N."/>
            <person name="Machado M."/>
            <person name="Johnson C.S."/>
            <person name="Walker B."/>
            <person name="Young S."/>
            <person name="Zeng Q."/>
            <person name="Gargeya S."/>
            <person name="Fitzgerald M."/>
            <person name="Haas B."/>
            <person name="Abouelleil A."/>
            <person name="Allen A.W."/>
            <person name="Alvarado L."/>
            <person name="Arachchi H.M."/>
            <person name="Berlin A.M."/>
            <person name="Chapman S.B."/>
            <person name="Gainer-Dewar J."/>
            <person name="Goldberg J."/>
            <person name="Griggs A."/>
            <person name="Gujja S."/>
            <person name="Hansen M."/>
            <person name="Howarth C."/>
            <person name="Imamovic A."/>
            <person name="Ireland A."/>
            <person name="Larimer J."/>
            <person name="McCowan C."/>
            <person name="Murphy C."/>
            <person name="Pearson M."/>
            <person name="Poon T.W."/>
            <person name="Priest M."/>
            <person name="Roberts A."/>
            <person name="Saif S."/>
            <person name="Shea T."/>
            <person name="Sisk P."/>
            <person name="Sykes S."/>
            <person name="Wortman J."/>
            <person name="Nusbaum C."/>
            <person name="Birren B."/>
        </authorList>
    </citation>
    <scope>NUCLEOTIDE SEQUENCE [LARGE SCALE GENOMIC DNA]</scope>
    <source>
        <strain evidence="2 3">P1976</strain>
    </source>
</reference>
<feature type="compositionally biased region" description="Low complexity" evidence="1">
    <location>
        <begin position="119"/>
        <end position="129"/>
    </location>
</feature>
<protein>
    <submittedName>
        <fullName evidence="2">Uncharacterized protein</fullName>
    </submittedName>
</protein>
<evidence type="ECO:0000256" key="1">
    <source>
        <dbReference type="SAM" id="MobiDB-lite"/>
    </source>
</evidence>
<accession>A0A080ZHC7</accession>
<gene>
    <name evidence="2" type="ORF">F444_16710</name>
</gene>
<evidence type="ECO:0000313" key="2">
    <source>
        <dbReference type="EMBL" id="ETO66038.1"/>
    </source>
</evidence>
<feature type="compositionally biased region" description="Polar residues" evidence="1">
    <location>
        <begin position="89"/>
        <end position="100"/>
    </location>
</feature>
<feature type="compositionally biased region" description="Polar residues" evidence="1">
    <location>
        <begin position="65"/>
        <end position="77"/>
    </location>
</feature>
<evidence type="ECO:0000313" key="3">
    <source>
        <dbReference type="Proteomes" id="UP000028582"/>
    </source>
</evidence>
<dbReference type="Proteomes" id="UP000028582">
    <property type="component" value="Unassembled WGS sequence"/>
</dbReference>
<dbReference type="EMBL" id="ANJA01003111">
    <property type="protein sequence ID" value="ETO66038.1"/>
    <property type="molecule type" value="Genomic_DNA"/>
</dbReference>